<feature type="non-terminal residue" evidence="1">
    <location>
        <position position="72"/>
    </location>
</feature>
<dbReference type="EMBL" id="UINC01220066">
    <property type="protein sequence ID" value="SVE47815.1"/>
    <property type="molecule type" value="Genomic_DNA"/>
</dbReference>
<dbReference type="AlphaFoldDB" id="A0A383DUA1"/>
<sequence length="72" mass="7825">MNRRRPPRLVTAILVVTAALMGCEPSELYYPKADPIHVAVEGSILVLQLGGGDDGIDDVPLELEVHALTDRF</sequence>
<protein>
    <submittedName>
        <fullName evidence="1">Uncharacterized protein</fullName>
    </submittedName>
</protein>
<proteinExistence type="predicted"/>
<evidence type="ECO:0000313" key="1">
    <source>
        <dbReference type="EMBL" id="SVE47815.1"/>
    </source>
</evidence>
<gene>
    <name evidence="1" type="ORF">METZ01_LOCUS500669</name>
</gene>
<dbReference type="PROSITE" id="PS51257">
    <property type="entry name" value="PROKAR_LIPOPROTEIN"/>
    <property type="match status" value="1"/>
</dbReference>
<reference evidence="1" key="1">
    <citation type="submission" date="2018-05" db="EMBL/GenBank/DDBJ databases">
        <authorList>
            <person name="Lanie J.A."/>
            <person name="Ng W.-L."/>
            <person name="Kazmierczak K.M."/>
            <person name="Andrzejewski T.M."/>
            <person name="Davidsen T.M."/>
            <person name="Wayne K.J."/>
            <person name="Tettelin H."/>
            <person name="Glass J.I."/>
            <person name="Rusch D."/>
            <person name="Podicherti R."/>
            <person name="Tsui H.-C.T."/>
            <person name="Winkler M.E."/>
        </authorList>
    </citation>
    <scope>NUCLEOTIDE SEQUENCE</scope>
</reference>
<organism evidence="1">
    <name type="scientific">marine metagenome</name>
    <dbReference type="NCBI Taxonomy" id="408172"/>
    <lineage>
        <taxon>unclassified sequences</taxon>
        <taxon>metagenomes</taxon>
        <taxon>ecological metagenomes</taxon>
    </lineage>
</organism>
<accession>A0A383DUA1</accession>
<name>A0A383DUA1_9ZZZZ</name>